<reference evidence="2" key="1">
    <citation type="journal article" date="2022" name="Mol. Ecol. Resour.">
        <title>The genomes of chicory, endive, great burdock and yacon provide insights into Asteraceae palaeo-polyploidization history and plant inulin production.</title>
        <authorList>
            <person name="Fan W."/>
            <person name="Wang S."/>
            <person name="Wang H."/>
            <person name="Wang A."/>
            <person name="Jiang F."/>
            <person name="Liu H."/>
            <person name="Zhao H."/>
            <person name="Xu D."/>
            <person name="Zhang Y."/>
        </authorList>
    </citation>
    <scope>NUCLEOTIDE SEQUENCE [LARGE SCALE GENOMIC DNA]</scope>
    <source>
        <strain evidence="2">cv. Yunnan</strain>
    </source>
</reference>
<sequence>MLIKNCPHHGLQMWEMLSAFHEGLTDDDSRDLNSISNGTFGTNYEDVDWDYSERMAVTSKRKAQSSRRARHSVVRAADSPSPEANKLEKLEKQVANMGIGGQQYEVCDQCGELGHSGANYTGGSEDVNYVQGGGRNYDMNSNTYHPGLRNHPDFRYGDASNQANTNFKGSSQRAQQPFPPRNPNYNQRGYQKGNEQGGSSGSSNQSNEVVMWGLLKSIQQDLQKKNQADDVRDKTIQVMSTQMGQFATEIAELKKSSGKLPSDTVTNPSHHTSGNRNMKNSHVGKVSTLRSGKTYDNKVAPPPPFVDGVVKDLDEHDR</sequence>
<gene>
    <name evidence="1" type="ORF">L1987_02983</name>
</gene>
<evidence type="ECO:0000313" key="2">
    <source>
        <dbReference type="Proteomes" id="UP001056120"/>
    </source>
</evidence>
<dbReference type="Proteomes" id="UP001056120">
    <property type="component" value="Linkage Group LG01"/>
</dbReference>
<accession>A0ACB9K9E4</accession>
<protein>
    <submittedName>
        <fullName evidence="1">Uncharacterized protein</fullName>
    </submittedName>
</protein>
<reference evidence="1 2" key="2">
    <citation type="journal article" date="2022" name="Mol. Ecol. Resour.">
        <title>The genomes of chicory, endive, great burdock and yacon provide insights into Asteraceae paleo-polyploidization history and plant inulin production.</title>
        <authorList>
            <person name="Fan W."/>
            <person name="Wang S."/>
            <person name="Wang H."/>
            <person name="Wang A."/>
            <person name="Jiang F."/>
            <person name="Liu H."/>
            <person name="Zhao H."/>
            <person name="Xu D."/>
            <person name="Zhang Y."/>
        </authorList>
    </citation>
    <scope>NUCLEOTIDE SEQUENCE [LARGE SCALE GENOMIC DNA]</scope>
    <source>
        <strain evidence="2">cv. Yunnan</strain>
        <tissue evidence="1">Leaves</tissue>
    </source>
</reference>
<keyword evidence="2" id="KW-1185">Reference proteome</keyword>
<comment type="caution">
    <text evidence="1">The sequence shown here is derived from an EMBL/GenBank/DDBJ whole genome shotgun (WGS) entry which is preliminary data.</text>
</comment>
<proteinExistence type="predicted"/>
<name>A0ACB9K9E4_9ASTR</name>
<dbReference type="EMBL" id="CM042018">
    <property type="protein sequence ID" value="KAI3828873.1"/>
    <property type="molecule type" value="Genomic_DNA"/>
</dbReference>
<organism evidence="1 2">
    <name type="scientific">Smallanthus sonchifolius</name>
    <dbReference type="NCBI Taxonomy" id="185202"/>
    <lineage>
        <taxon>Eukaryota</taxon>
        <taxon>Viridiplantae</taxon>
        <taxon>Streptophyta</taxon>
        <taxon>Embryophyta</taxon>
        <taxon>Tracheophyta</taxon>
        <taxon>Spermatophyta</taxon>
        <taxon>Magnoliopsida</taxon>
        <taxon>eudicotyledons</taxon>
        <taxon>Gunneridae</taxon>
        <taxon>Pentapetalae</taxon>
        <taxon>asterids</taxon>
        <taxon>campanulids</taxon>
        <taxon>Asterales</taxon>
        <taxon>Asteraceae</taxon>
        <taxon>Asteroideae</taxon>
        <taxon>Heliantheae alliance</taxon>
        <taxon>Millerieae</taxon>
        <taxon>Smallanthus</taxon>
    </lineage>
</organism>
<evidence type="ECO:0000313" key="1">
    <source>
        <dbReference type="EMBL" id="KAI3828873.1"/>
    </source>
</evidence>